<comment type="caution">
    <text evidence="1">The sequence shown here is derived from an EMBL/GenBank/DDBJ whole genome shotgun (WGS) entry which is preliminary data.</text>
</comment>
<keyword evidence="2" id="KW-1185">Reference proteome</keyword>
<sequence>MKIFYCKTCMAKNKNRLTDAKAYTSSLLYEPNVTYKSINDYKGLLFEDKALTAECPICKTEMQDSNMDDLKEFDRITDFGNYSADFLLAMIDLKKNDIIKYTNQINIINAKAEEESQKRYDEYLAQQRAEEEEKNTVRCPKCGSTQITTGQRGYSLITGFLGSNKTVNRCANCGYSWKPGK</sequence>
<dbReference type="Proteomes" id="UP001644719">
    <property type="component" value="Unassembled WGS sequence"/>
</dbReference>
<dbReference type="EMBL" id="JAAITS010000004">
    <property type="protein sequence ID" value="NSG84294.1"/>
    <property type="molecule type" value="Genomic_DNA"/>
</dbReference>
<accession>A0ABX2H4H4</accession>
<dbReference type="RefSeq" id="WP_173769281.1">
    <property type="nucleotide sequence ID" value="NZ_JAAITS010000004.1"/>
</dbReference>
<protein>
    <recommendedName>
        <fullName evidence="3">TFIIS-type domain-containing protein</fullName>
    </recommendedName>
</protein>
<reference evidence="1 2" key="1">
    <citation type="journal article" date="2020" name="Cell Host Microbe">
        <title>Functional and Genomic Variation between Human-Derived Isolates of Lachnospiraceae Reveals Inter- and Intra-Species Diversity.</title>
        <authorList>
            <person name="Sorbara M.T."/>
            <person name="Littmann E.R."/>
            <person name="Fontana E."/>
            <person name="Moody T.U."/>
            <person name="Kohout C.E."/>
            <person name="Gjonbalaj M."/>
            <person name="Eaton V."/>
            <person name="Seok R."/>
            <person name="Leiner I.M."/>
            <person name="Pamer E.G."/>
        </authorList>
    </citation>
    <scope>NUCLEOTIDE SEQUENCE [LARGE SCALE GENOMIC DNA]</scope>
    <source>
        <strain evidence="1 2">MSK.17.74</strain>
    </source>
</reference>
<name>A0ABX2H4H4_9FIRM</name>
<organism evidence="1 2">
    <name type="scientific">Blautia faecis</name>
    <dbReference type="NCBI Taxonomy" id="871665"/>
    <lineage>
        <taxon>Bacteria</taxon>
        <taxon>Bacillati</taxon>
        <taxon>Bacillota</taxon>
        <taxon>Clostridia</taxon>
        <taxon>Lachnospirales</taxon>
        <taxon>Lachnospiraceae</taxon>
        <taxon>Blautia</taxon>
    </lineage>
</organism>
<proteinExistence type="predicted"/>
<evidence type="ECO:0000313" key="2">
    <source>
        <dbReference type="Proteomes" id="UP001644719"/>
    </source>
</evidence>
<gene>
    <name evidence="1" type="ORF">G5B17_02320</name>
</gene>
<evidence type="ECO:0000313" key="1">
    <source>
        <dbReference type="EMBL" id="NSG84294.1"/>
    </source>
</evidence>
<evidence type="ECO:0008006" key="3">
    <source>
        <dbReference type="Google" id="ProtNLM"/>
    </source>
</evidence>